<dbReference type="InterPro" id="IPR032259">
    <property type="entry name" value="HIBYL-CoA-H"/>
</dbReference>
<dbReference type="InterPro" id="IPR029045">
    <property type="entry name" value="ClpP/crotonase-like_dom_sf"/>
</dbReference>
<dbReference type="Gene3D" id="3.90.226.10">
    <property type="entry name" value="2-enoyl-CoA Hydratase, Chain A, domain 1"/>
    <property type="match status" value="1"/>
</dbReference>
<dbReference type="GO" id="GO:0003860">
    <property type="term" value="F:3-hydroxyisobutyryl-CoA hydrolase activity"/>
    <property type="evidence" value="ECO:0007669"/>
    <property type="project" value="UniProtKB-EC"/>
</dbReference>
<dbReference type="OrthoDB" id="9790967at2"/>
<sequence>MTDTDDEIVFGRKGALGTILLNRPKALNALTHEMVVAMHPQIRGWAKDDGVKAVLIQGAGEKAFCAGGDIRKLYDEGRAGGQYPYDFYHDEYRLNADIHYYPKPWISFLNGIVMGGGCGVSIPGSHRIATENIMFAMPETGIGLFPDVGGSFFLSRCPGRVGEYLALTGARLKAADCLYAGVADHYVPAAKLEALATALEGTDGSHEHVGATIAGFVEDAGAAPLAEVRDVIDRCFAGATVEEIVAALESEGGEWAAKQAKTIRTKSPTSSKVALRQVREGARRDFRDCMVMEWRMVNRIIAGHDFYEGTRATVVDKDQSPKWDPPTLEGVTDADVDAYFAPLEKGDLTFD</sequence>
<dbReference type="PANTHER" id="PTHR43176">
    <property type="entry name" value="3-HYDROXYISOBUTYRYL-COA HYDROLASE-RELATED"/>
    <property type="match status" value="1"/>
</dbReference>
<dbReference type="PANTHER" id="PTHR43176:SF3">
    <property type="entry name" value="3-HYDROXYISOBUTYRYL-COA HYDROLASE, MITOCHONDRIAL"/>
    <property type="match status" value="1"/>
</dbReference>
<reference evidence="5 6" key="1">
    <citation type="submission" date="2017-11" db="EMBL/GenBank/DDBJ databases">
        <title>Draft genome sequence of Rhizobiales bacterium SY3-13.</title>
        <authorList>
            <person name="Sun C."/>
        </authorList>
    </citation>
    <scope>NUCLEOTIDE SEQUENCE [LARGE SCALE GENOMIC DNA]</scope>
    <source>
        <strain evidence="5 6">SY3-13</strain>
    </source>
</reference>
<accession>A0A2M9G6I4</accession>
<dbReference type="RefSeq" id="WP_109792797.1">
    <property type="nucleotide sequence ID" value="NZ_PHIG01000006.1"/>
</dbReference>
<organism evidence="5 6">
    <name type="scientific">Minwuia thermotolerans</name>
    <dbReference type="NCBI Taxonomy" id="2056226"/>
    <lineage>
        <taxon>Bacteria</taxon>
        <taxon>Pseudomonadati</taxon>
        <taxon>Pseudomonadota</taxon>
        <taxon>Alphaproteobacteria</taxon>
        <taxon>Minwuiales</taxon>
        <taxon>Minwuiaceae</taxon>
        <taxon>Minwuia</taxon>
    </lineage>
</organism>
<feature type="domain" description="Enoyl-CoA hydratase/isomerase" evidence="4">
    <location>
        <begin position="17"/>
        <end position="340"/>
    </location>
</feature>
<name>A0A2M9G6I4_9PROT</name>
<dbReference type="EC" id="3.1.2.4" evidence="2"/>
<dbReference type="CDD" id="cd06558">
    <property type="entry name" value="crotonase-like"/>
    <property type="match status" value="1"/>
</dbReference>
<dbReference type="Proteomes" id="UP000229498">
    <property type="component" value="Unassembled WGS sequence"/>
</dbReference>
<keyword evidence="6" id="KW-1185">Reference proteome</keyword>
<evidence type="ECO:0000256" key="1">
    <source>
        <dbReference type="ARBA" id="ARBA00001709"/>
    </source>
</evidence>
<evidence type="ECO:0000313" key="5">
    <source>
        <dbReference type="EMBL" id="PJK31329.1"/>
    </source>
</evidence>
<dbReference type="NCBIfam" id="NF004127">
    <property type="entry name" value="PRK05617.1"/>
    <property type="match status" value="1"/>
</dbReference>
<dbReference type="Pfam" id="PF16113">
    <property type="entry name" value="ECH_2"/>
    <property type="match status" value="1"/>
</dbReference>
<dbReference type="EMBL" id="PHIG01000006">
    <property type="protein sequence ID" value="PJK31329.1"/>
    <property type="molecule type" value="Genomic_DNA"/>
</dbReference>
<dbReference type="InterPro" id="IPR045004">
    <property type="entry name" value="ECH_dom"/>
</dbReference>
<evidence type="ECO:0000256" key="3">
    <source>
        <dbReference type="ARBA" id="ARBA00022801"/>
    </source>
</evidence>
<protein>
    <recommendedName>
        <fullName evidence="2">3-hydroxyisobutyryl-CoA hydrolase</fullName>
        <ecNumber evidence="2">3.1.2.4</ecNumber>
    </recommendedName>
</protein>
<evidence type="ECO:0000259" key="4">
    <source>
        <dbReference type="Pfam" id="PF16113"/>
    </source>
</evidence>
<evidence type="ECO:0000256" key="2">
    <source>
        <dbReference type="ARBA" id="ARBA00011915"/>
    </source>
</evidence>
<dbReference type="GO" id="GO:0016853">
    <property type="term" value="F:isomerase activity"/>
    <property type="evidence" value="ECO:0007669"/>
    <property type="project" value="UniProtKB-KW"/>
</dbReference>
<dbReference type="GO" id="GO:0006574">
    <property type="term" value="P:L-valine catabolic process"/>
    <property type="evidence" value="ECO:0007669"/>
    <property type="project" value="TreeGrafter"/>
</dbReference>
<dbReference type="FunFam" id="3.90.226.10:FF:000026">
    <property type="entry name" value="3-hydroxyisobutyryl-CoA hydrolase, mitochondrial"/>
    <property type="match status" value="1"/>
</dbReference>
<gene>
    <name evidence="5" type="ORF">CVT23_02190</name>
</gene>
<evidence type="ECO:0000313" key="6">
    <source>
        <dbReference type="Proteomes" id="UP000229498"/>
    </source>
</evidence>
<dbReference type="SUPFAM" id="SSF52096">
    <property type="entry name" value="ClpP/crotonase"/>
    <property type="match status" value="1"/>
</dbReference>
<keyword evidence="5" id="KW-0413">Isomerase</keyword>
<dbReference type="AlphaFoldDB" id="A0A2M9G6I4"/>
<comment type="catalytic activity">
    <reaction evidence="1">
        <text>3-hydroxy-2-methylpropanoyl-CoA + H2O = 3-hydroxy-2-methylpropanoate + CoA + H(+)</text>
        <dbReference type="Rhea" id="RHEA:20888"/>
        <dbReference type="ChEBI" id="CHEBI:11805"/>
        <dbReference type="ChEBI" id="CHEBI:15377"/>
        <dbReference type="ChEBI" id="CHEBI:15378"/>
        <dbReference type="ChEBI" id="CHEBI:57287"/>
        <dbReference type="ChEBI" id="CHEBI:57340"/>
        <dbReference type="EC" id="3.1.2.4"/>
    </reaction>
</comment>
<proteinExistence type="predicted"/>
<keyword evidence="3" id="KW-0378">Hydrolase</keyword>
<comment type="caution">
    <text evidence="5">The sequence shown here is derived from an EMBL/GenBank/DDBJ whole genome shotgun (WGS) entry which is preliminary data.</text>
</comment>